<evidence type="ECO:0000313" key="2">
    <source>
        <dbReference type="EMBL" id="MBD2767173.1"/>
    </source>
</evidence>
<dbReference type="Proteomes" id="UP000612233">
    <property type="component" value="Unassembled WGS sequence"/>
</dbReference>
<accession>A0A927BBW6</accession>
<reference evidence="2" key="1">
    <citation type="submission" date="2020-09" db="EMBL/GenBank/DDBJ databases">
        <authorList>
            <person name="Kim M.K."/>
        </authorList>
    </citation>
    <scope>NUCLEOTIDE SEQUENCE</scope>
    <source>
        <strain evidence="2">BT664</strain>
    </source>
</reference>
<feature type="compositionally biased region" description="Acidic residues" evidence="1">
    <location>
        <begin position="20"/>
        <end position="38"/>
    </location>
</feature>
<protein>
    <submittedName>
        <fullName evidence="2">Uncharacterized protein</fullName>
    </submittedName>
</protein>
<keyword evidence="3" id="KW-1185">Reference proteome</keyword>
<comment type="caution">
    <text evidence="2">The sequence shown here is derived from an EMBL/GenBank/DDBJ whole genome shotgun (WGS) entry which is preliminary data.</text>
</comment>
<proteinExistence type="predicted"/>
<feature type="region of interest" description="Disordered" evidence="1">
    <location>
        <begin position="1"/>
        <end position="79"/>
    </location>
</feature>
<evidence type="ECO:0000256" key="1">
    <source>
        <dbReference type="SAM" id="MobiDB-lite"/>
    </source>
</evidence>
<dbReference type="InterPro" id="IPR049675">
    <property type="entry name" value="QatB"/>
</dbReference>
<organism evidence="2 3">
    <name type="scientific">Hymenobacter montanus</name>
    <dbReference type="NCBI Taxonomy" id="2771359"/>
    <lineage>
        <taxon>Bacteria</taxon>
        <taxon>Pseudomonadati</taxon>
        <taxon>Bacteroidota</taxon>
        <taxon>Cytophagia</taxon>
        <taxon>Cytophagales</taxon>
        <taxon>Hymenobacteraceae</taxon>
        <taxon>Hymenobacter</taxon>
    </lineage>
</organism>
<name>A0A927BBW6_9BACT</name>
<gene>
    <name evidence="2" type="ORF">IC235_04600</name>
</gene>
<dbReference type="AlphaFoldDB" id="A0A927BBW6"/>
<dbReference type="RefSeq" id="WP_191004005.1">
    <property type="nucleotide sequence ID" value="NZ_JACXAD010000004.1"/>
</dbReference>
<evidence type="ECO:0000313" key="3">
    <source>
        <dbReference type="Proteomes" id="UP000612233"/>
    </source>
</evidence>
<sequence length="292" mass="31982">MGTSTNRRGISRATPLLPDWLDEEDTEEEDTEENDDPQEENKLEDSDQPDQPGNEEAPAEPPVPDDDNPDIPYNRFDASQRGFREAVRTGMSAGLVRVVKNYYRHALGGPQRAAQRIQSSSRAVARFGGILSDIQQQGIAPVLAQYNLAQYTGRPVVEVLSALMEAVCGTSSLLDNAVTKYAYAQAVVRIIDENSALDLSSLTSTQVAEMMAVFLEESLVYRLICDVGRDLTVATSNPAQALQAEEQLSQIVSGLIRSTIVPELQKAAQDKATIESKLARIYRIAIQTILNS</sequence>
<dbReference type="EMBL" id="JACXAD010000004">
    <property type="protein sequence ID" value="MBD2767173.1"/>
    <property type="molecule type" value="Genomic_DNA"/>
</dbReference>
<dbReference type="NCBIfam" id="NF041924">
    <property type="entry name" value="QatB"/>
    <property type="match status" value="1"/>
</dbReference>